<dbReference type="PANTHER" id="PTHR46323">
    <property type="entry name" value="BETA-GALACTOSIDASE"/>
    <property type="match status" value="1"/>
</dbReference>
<dbReference type="Gene3D" id="2.60.120.260">
    <property type="entry name" value="Galactose-binding domain-like"/>
    <property type="match status" value="1"/>
</dbReference>
<evidence type="ECO:0000256" key="8">
    <source>
        <dbReference type="RuleBase" id="RU361154"/>
    </source>
</evidence>
<dbReference type="Gene3D" id="2.70.98.10">
    <property type="match status" value="1"/>
</dbReference>
<dbReference type="Pfam" id="PF02836">
    <property type="entry name" value="Glyco_hydro_2_C"/>
    <property type="match status" value="1"/>
</dbReference>
<dbReference type="InterPro" id="IPR036156">
    <property type="entry name" value="Beta-gal/glucu_dom_sf"/>
</dbReference>
<dbReference type="Pfam" id="PF02837">
    <property type="entry name" value="Glyco_hydro_2_N"/>
    <property type="match status" value="1"/>
</dbReference>
<evidence type="ECO:0000313" key="10">
    <source>
        <dbReference type="EMBL" id="MBS4187839.1"/>
    </source>
</evidence>
<dbReference type="Gene3D" id="2.60.40.10">
    <property type="entry name" value="Immunoglobulins"/>
    <property type="match status" value="2"/>
</dbReference>
<dbReference type="InterPro" id="IPR008979">
    <property type="entry name" value="Galactose-bd-like_sf"/>
</dbReference>
<keyword evidence="6 8" id="KW-0326">Glycosidase</keyword>
<evidence type="ECO:0000256" key="1">
    <source>
        <dbReference type="ARBA" id="ARBA00001412"/>
    </source>
</evidence>
<dbReference type="Pfam" id="PF00703">
    <property type="entry name" value="Glyco_hydro_2"/>
    <property type="match status" value="1"/>
</dbReference>
<comment type="catalytic activity">
    <reaction evidence="1 8">
        <text>Hydrolysis of terminal non-reducing beta-D-galactose residues in beta-D-galactosides.</text>
        <dbReference type="EC" id="3.2.1.23"/>
    </reaction>
</comment>
<dbReference type="InterPro" id="IPR006102">
    <property type="entry name" value="Ig-like_GH2"/>
</dbReference>
<dbReference type="EC" id="3.2.1.23" evidence="3 8"/>
<name>A0A942YEW2_9BACI</name>
<dbReference type="GO" id="GO:0009341">
    <property type="term" value="C:beta-galactosidase complex"/>
    <property type="evidence" value="ECO:0007669"/>
    <property type="project" value="InterPro"/>
</dbReference>
<evidence type="ECO:0000256" key="7">
    <source>
        <dbReference type="ARBA" id="ARBA00032230"/>
    </source>
</evidence>
<dbReference type="InterPro" id="IPR006104">
    <property type="entry name" value="Glyco_hydro_2_N"/>
</dbReference>
<dbReference type="InterPro" id="IPR011013">
    <property type="entry name" value="Gal_mutarotase_sf_dom"/>
</dbReference>
<dbReference type="RefSeq" id="WP_213147654.1">
    <property type="nucleotide sequence ID" value="NZ_JAGYPE020000007.1"/>
</dbReference>
<keyword evidence="5 8" id="KW-0378">Hydrolase</keyword>
<dbReference type="Pfam" id="PF16353">
    <property type="entry name" value="LacZ_4"/>
    <property type="match status" value="1"/>
</dbReference>
<keyword evidence="12" id="KW-1185">Reference proteome</keyword>
<evidence type="ECO:0000256" key="6">
    <source>
        <dbReference type="ARBA" id="ARBA00023295"/>
    </source>
</evidence>
<evidence type="ECO:0000313" key="11">
    <source>
        <dbReference type="EMBL" id="MCH6265167.1"/>
    </source>
</evidence>
<dbReference type="FunFam" id="3.20.20.80:FF:000018">
    <property type="entry name" value="Beta-galactosidase"/>
    <property type="match status" value="1"/>
</dbReference>
<dbReference type="AlphaFoldDB" id="A0A942YEW2"/>
<dbReference type="InterPro" id="IPR032312">
    <property type="entry name" value="LacZ_4"/>
</dbReference>
<dbReference type="SUPFAM" id="SSF51445">
    <property type="entry name" value="(Trans)glycosidases"/>
    <property type="match status" value="1"/>
</dbReference>
<dbReference type="InterPro" id="IPR006101">
    <property type="entry name" value="Glyco_hydro_2"/>
</dbReference>
<dbReference type="Gene3D" id="3.20.20.80">
    <property type="entry name" value="Glycosidases"/>
    <property type="match status" value="1"/>
</dbReference>
<evidence type="ECO:0000256" key="5">
    <source>
        <dbReference type="ARBA" id="ARBA00022801"/>
    </source>
</evidence>
<dbReference type="EMBL" id="JAGYPE010000009">
    <property type="protein sequence ID" value="MBS4187839.1"/>
    <property type="molecule type" value="Genomic_DNA"/>
</dbReference>
<dbReference type="SUPFAM" id="SSF49303">
    <property type="entry name" value="beta-Galactosidase/glucuronidase domain"/>
    <property type="match status" value="2"/>
</dbReference>
<reference evidence="10" key="1">
    <citation type="submission" date="2021-05" db="EMBL/GenBank/DDBJ databases">
        <title>Novel Bacillus species.</title>
        <authorList>
            <person name="Liu G."/>
        </authorList>
    </citation>
    <scope>NUCLEOTIDE SEQUENCE</scope>
    <source>
        <strain evidence="10 12">FJAT-50051</strain>
    </source>
</reference>
<dbReference type="PANTHER" id="PTHR46323:SF2">
    <property type="entry name" value="BETA-GALACTOSIDASE"/>
    <property type="match status" value="1"/>
</dbReference>
<dbReference type="InterPro" id="IPR023232">
    <property type="entry name" value="Glyco_hydro_2_AS"/>
</dbReference>
<organism evidence="10">
    <name type="scientific">Neobacillus citreus</name>
    <dbReference type="NCBI Taxonomy" id="2833578"/>
    <lineage>
        <taxon>Bacteria</taxon>
        <taxon>Bacillati</taxon>
        <taxon>Bacillota</taxon>
        <taxon>Bacilli</taxon>
        <taxon>Bacillales</taxon>
        <taxon>Bacillaceae</taxon>
        <taxon>Neobacillus</taxon>
    </lineage>
</organism>
<dbReference type="PRINTS" id="PR00132">
    <property type="entry name" value="GLHYDRLASE2"/>
</dbReference>
<dbReference type="InterPro" id="IPR006103">
    <property type="entry name" value="Glyco_hydro_2_cat"/>
</dbReference>
<dbReference type="EMBL" id="JAGYPE020000007">
    <property type="protein sequence ID" value="MCH6265167.1"/>
    <property type="molecule type" value="Genomic_DNA"/>
</dbReference>
<evidence type="ECO:0000259" key="9">
    <source>
        <dbReference type="SMART" id="SM01038"/>
    </source>
</evidence>
<proteinExistence type="inferred from homology"/>
<feature type="domain" description="Beta galactosidase small chain/" evidence="9">
    <location>
        <begin position="753"/>
        <end position="1034"/>
    </location>
</feature>
<evidence type="ECO:0000313" key="12">
    <source>
        <dbReference type="Proteomes" id="UP000677265"/>
    </source>
</evidence>
<dbReference type="Pfam" id="PF02929">
    <property type="entry name" value="Bgal_small_N"/>
    <property type="match status" value="1"/>
</dbReference>
<dbReference type="InterPro" id="IPR014718">
    <property type="entry name" value="GH-type_carb-bd"/>
</dbReference>
<dbReference type="InterPro" id="IPR017853">
    <property type="entry name" value="GH"/>
</dbReference>
<dbReference type="InterPro" id="IPR023230">
    <property type="entry name" value="Glyco_hydro_2_CS"/>
</dbReference>
<sequence length="1050" mass="121060">MRQTKDYELLSVLHRNRIKDRSYFMSYKNMEDAISYERGRAYGFLLLNGMWKFHYAETPELAPNQFYKNEYDVSAWADLQVPSNWQMQGYGRPHYTNVQYPFPVDPPYVPTENPTGSYRRDFYLSKEMLEGRLFLRFEGVDSAFHLWINGQEVGYSKGSRLPSEFDVTPFVKEGKNTIAVQVYQWSDGSYLEDQDMWWLSGIFRDVYLEAKPKVYTHDFFVKTILDEDYTDAELRIESWIHSYRDGINRLEFMVQLLDSEYRKVTEKTQEVVLNGIGESSLNITIPISSPNKWTAETPYLYHLLITLKGENGEAIEVIPAKIGFRQVELRDGLIQVNGVPILFKGVNRHDHHPDLGRAVPIDWFEKDIKLMKQHNINAVRTAHYPNDPRFYDLCDEYGLYVIDETDLETHGFDRIGNIHQLSQDPEWKEAYVDRMKRMVERDKNHPSIIIWSLGNESGFGENHIQMAKWTKQKDPTRLIHYEGETRFIMTESDHNPTRLQEAADMFSTMYTPHEIMKRLGGRTDLKQPHILCEYAHAMGNGPGGIKEYFDLFYQYDRLQGGFVWEWLDHGIRQFAKNGEEYFAYGGDFGETPHDSNFVIDGLVMPDRTPSPALLEYKKVIEPVRVEAVDLENGVVRIHNLYDFIHLNHLSLSWAVESDGKILDNGTMKMPEILPRESHEVSIPFVLPSVKRKNTDYWLNVSFIQAEDLKWARAGHEVAWVQFELPSAVKSNEGVAFPRCFCPLLIEETGHQLIVTGESFSLTFDRVYGVLHSWKVYGMELLESGPTVNIWRAPTDNDRLGLEEFSVKKEEPEWRKYGLHQMQNRIESFDYKLSQAKDVVTITVKSRLAPPVHAWGLSTVITYEIKNNGVVSVDVCGKKLGVSSATLPKIGLQMKLKRSFDQVDWYGRGPGESYADSKQAARFGIWSSTVNGLFTPYVVPQENGNRHEVRWVSLTNLSGTGLLAAGKPSFDFSTHLYTTDGLERAKHTYDLVKEDFITFNVDYKQQGLGSASCGPGVLEQYRLLNKDFHFAVSFKAFSKNEISPVELSKLV</sequence>
<dbReference type="PROSITE" id="PS00719">
    <property type="entry name" value="GLYCOSYL_HYDROL_F2_1"/>
    <property type="match status" value="1"/>
</dbReference>
<dbReference type="GO" id="GO:0004565">
    <property type="term" value="F:beta-galactosidase activity"/>
    <property type="evidence" value="ECO:0007669"/>
    <property type="project" value="UniProtKB-EC"/>
</dbReference>
<gene>
    <name evidence="11" type="ORF">KHB02_006460</name>
    <name evidence="10" type="ORF">KHB02_41410</name>
</gene>
<evidence type="ECO:0000256" key="4">
    <source>
        <dbReference type="ARBA" id="ARBA00013303"/>
    </source>
</evidence>
<dbReference type="Proteomes" id="UP000677265">
    <property type="component" value="Unassembled WGS sequence"/>
</dbReference>
<dbReference type="SUPFAM" id="SSF49785">
    <property type="entry name" value="Galactose-binding domain-like"/>
    <property type="match status" value="1"/>
</dbReference>
<dbReference type="InterPro" id="IPR050347">
    <property type="entry name" value="Bact_Beta-galactosidase"/>
</dbReference>
<evidence type="ECO:0000256" key="3">
    <source>
        <dbReference type="ARBA" id="ARBA00012756"/>
    </source>
</evidence>
<dbReference type="GO" id="GO:0005990">
    <property type="term" value="P:lactose catabolic process"/>
    <property type="evidence" value="ECO:0007669"/>
    <property type="project" value="TreeGrafter"/>
</dbReference>
<dbReference type="SMART" id="SM01038">
    <property type="entry name" value="Bgal_small_N"/>
    <property type="match status" value="1"/>
</dbReference>
<comment type="caution">
    <text evidence="10">The sequence shown here is derived from an EMBL/GenBank/DDBJ whole genome shotgun (WGS) entry which is preliminary data.</text>
</comment>
<dbReference type="PROSITE" id="PS00608">
    <property type="entry name" value="GLYCOSYL_HYDROL_F2_2"/>
    <property type="match status" value="1"/>
</dbReference>
<accession>A0A942YEW2</accession>
<protein>
    <recommendedName>
        <fullName evidence="4 8">Beta-galactosidase</fullName>
        <ecNumber evidence="3 8">3.2.1.23</ecNumber>
    </recommendedName>
    <alternativeName>
        <fullName evidence="7 8">Lactase</fullName>
    </alternativeName>
</protein>
<dbReference type="InterPro" id="IPR013783">
    <property type="entry name" value="Ig-like_fold"/>
</dbReference>
<dbReference type="GO" id="GO:0030246">
    <property type="term" value="F:carbohydrate binding"/>
    <property type="evidence" value="ECO:0007669"/>
    <property type="project" value="InterPro"/>
</dbReference>
<evidence type="ECO:0000256" key="2">
    <source>
        <dbReference type="ARBA" id="ARBA00007401"/>
    </source>
</evidence>
<dbReference type="InterPro" id="IPR004199">
    <property type="entry name" value="B-gal_small/dom_5"/>
</dbReference>
<comment type="similarity">
    <text evidence="2 8">Belongs to the glycosyl hydrolase 2 family.</text>
</comment>
<dbReference type="SUPFAM" id="SSF74650">
    <property type="entry name" value="Galactose mutarotase-like"/>
    <property type="match status" value="1"/>
</dbReference>